<dbReference type="GO" id="GO:0016787">
    <property type="term" value="F:hydrolase activity"/>
    <property type="evidence" value="ECO:0007669"/>
    <property type="project" value="UniProtKB-KW"/>
</dbReference>
<dbReference type="InterPro" id="IPR001279">
    <property type="entry name" value="Metallo-B-lactamas"/>
</dbReference>
<dbReference type="SUPFAM" id="SSF56281">
    <property type="entry name" value="Metallo-hydrolase/oxidoreductase"/>
    <property type="match status" value="1"/>
</dbReference>
<dbReference type="KEGG" id="eff:skT53_15420"/>
<feature type="domain" description="Metallo-beta-lactamase" evidence="1">
    <location>
        <begin position="28"/>
        <end position="233"/>
    </location>
</feature>
<dbReference type="Gene3D" id="3.60.15.10">
    <property type="entry name" value="Ribonuclease Z/Hydroxyacylglutathione hydrolase-like"/>
    <property type="match status" value="1"/>
</dbReference>
<gene>
    <name evidence="2" type="ORF">skT53_15420</name>
</gene>
<keyword evidence="3" id="KW-1185">Reference proteome</keyword>
<dbReference type="EMBL" id="AP023366">
    <property type="protein sequence ID" value="BCJ86557.1"/>
    <property type="molecule type" value="Genomic_DNA"/>
</dbReference>
<dbReference type="Pfam" id="PF00753">
    <property type="entry name" value="Lactamase_B"/>
    <property type="match status" value="1"/>
</dbReference>
<dbReference type="AlphaFoldDB" id="A0A7I8D978"/>
<evidence type="ECO:0000313" key="2">
    <source>
        <dbReference type="EMBL" id="BCJ86557.1"/>
    </source>
</evidence>
<dbReference type="Proteomes" id="UP000593802">
    <property type="component" value="Chromosome"/>
</dbReference>
<organism evidence="2 3">
    <name type="scientific">Effusibacillus dendaii</name>
    <dbReference type="NCBI Taxonomy" id="2743772"/>
    <lineage>
        <taxon>Bacteria</taxon>
        <taxon>Bacillati</taxon>
        <taxon>Bacillota</taxon>
        <taxon>Bacilli</taxon>
        <taxon>Bacillales</taxon>
        <taxon>Alicyclobacillaceae</taxon>
        <taxon>Effusibacillus</taxon>
    </lineage>
</organism>
<keyword evidence="2" id="KW-0378">Hydrolase</keyword>
<dbReference type="PANTHER" id="PTHR42951:SF22">
    <property type="entry name" value="METALLO BETA-LACTAMASE SUPERFAMILY LIPOPROTEIN"/>
    <property type="match status" value="1"/>
</dbReference>
<sequence>MQNVTPILHPLDHGITIIDLMERDLQGRTGGYVIEAEKIALVETGSSLSAPYILAGLEKLNIKPEQVEYIIVTHIHLDHSGGAGYILPNFPNATVVVHPRGARHLIDPSRLIVGARAVYGDMLDTLFGPIEPIPEERVMIRSEGDTLDLGGGRILSFYDTPGHANHHFSIYDPVSEGIFTGDTVGIRYVKQFTGYDFETIFPSTTPSEFDRAAVFASVEKLQKLGARRIYHGHFGVTEPAEFAFERTQKTVAAFDDIARSCFNSGGGVEILAEKLLEYIGQDLAEQGYPTDNLKPFEMESRFNAQGLIYSLERELKKKSNS</sequence>
<dbReference type="InterPro" id="IPR037482">
    <property type="entry name" value="ST1585_MBL-fold"/>
</dbReference>
<dbReference type="RefSeq" id="WP_200760550.1">
    <property type="nucleotide sequence ID" value="NZ_AP023366.1"/>
</dbReference>
<dbReference type="SMART" id="SM00849">
    <property type="entry name" value="Lactamase_B"/>
    <property type="match status" value="1"/>
</dbReference>
<evidence type="ECO:0000259" key="1">
    <source>
        <dbReference type="SMART" id="SM00849"/>
    </source>
</evidence>
<reference evidence="2 3" key="1">
    <citation type="submission" date="2020-08" db="EMBL/GenBank/DDBJ databases">
        <title>Complete Genome Sequence of Effusibacillus dendaii Strain skT53, Isolated from Farmland soil.</title>
        <authorList>
            <person name="Konishi T."/>
            <person name="Kawasaki H."/>
        </authorList>
    </citation>
    <scope>NUCLEOTIDE SEQUENCE [LARGE SCALE GENOMIC DNA]</scope>
    <source>
        <strain evidence="3">skT53</strain>
    </source>
</reference>
<dbReference type="InterPro" id="IPR036866">
    <property type="entry name" value="RibonucZ/Hydroxyglut_hydro"/>
</dbReference>
<accession>A0A7I8D978</accession>
<dbReference type="PANTHER" id="PTHR42951">
    <property type="entry name" value="METALLO-BETA-LACTAMASE DOMAIN-CONTAINING"/>
    <property type="match status" value="1"/>
</dbReference>
<proteinExistence type="predicted"/>
<evidence type="ECO:0000313" key="3">
    <source>
        <dbReference type="Proteomes" id="UP000593802"/>
    </source>
</evidence>
<dbReference type="CDD" id="cd07726">
    <property type="entry name" value="ST1585-like_MBL-fold"/>
    <property type="match status" value="1"/>
</dbReference>
<protein>
    <submittedName>
        <fullName evidence="2">MBL fold metallo-hydrolase</fullName>
    </submittedName>
</protein>
<dbReference type="InterPro" id="IPR050855">
    <property type="entry name" value="NDM-1-like"/>
</dbReference>
<name>A0A7I8D978_9BACL</name>